<dbReference type="GO" id="GO:0003677">
    <property type="term" value="F:DNA binding"/>
    <property type="evidence" value="ECO:0007669"/>
    <property type="project" value="InterPro"/>
</dbReference>
<evidence type="ECO:0000256" key="5">
    <source>
        <dbReference type="ARBA" id="ARBA00022691"/>
    </source>
</evidence>
<sequence>MTPPKKSKKEIETYTHPEEQRPNNPPVGLVTPETDKDLAKKTYAYDPHLDPSLQWAGKAERLSFEVPTVSLHVHERIDPRTVIQAVTKKETKSRLPFKSFFDAPNENPPLREAVEFYKHPHNWSNRLIAGDSLLVMNSLLEKEGMAGKVQMIYIDPPYGIRYGSNFQPFVNKRDVKDGKDEDLNQEPETLKAFRDTWEVGIHSYLTFLRDRLLLARELLHESGSCFVQISDENVHHVRELMDEVFGNDNFCGMISFRKTGAFESVLLGRTSDYLLWYACNRSKVKYRGIYREKNPEEGTGAYYRWVEEPNVNRRPISGEERNDRSLIPLGSRFFLMSPLSSAGPSGNSFTFLFNGKEFSCDTNSHWKTTKNGLQKLADAGRLMAAANRLYYVRYLDDFPVSPYDNTWTDTVAGGYSGASIYVVQTSTKVIERCLLMTSDPGDLVFDPTCGSGTTAYVAEQWGRRWITCDTSRVALTLAKQRLMTASFDYYELARPDEGVSSGFQYKTVPHITLKSIANNPEIKEGMTREEIDRAIKKYADQETLYDQPYVDSKKVRVTGPFTVEAVPAPVVLSLDEAEQGEPVGVADASISRSGETLRQSEWRDELFRTGIRGKGGQRISFSRLELLPGTRWLHADGETKEDSPQRVVVSFGPDHAPLEKRQVELALNEAESLRPKPKLVVFAAFQFDPEATRDIDETNWPGVTLLKVQMNADLLTQDLKKKRASNESFWLIGQPDVSVERLSSGEYQVEVSGFDYYNTRTGNIESGGKDRIALWCLDTDYDGRSLFPRQVFFPMAGDGEGWSKLAKTLRAEIDLEKIEAFRGTVSLPFVPGEHKRIAVKIVDDRGIESFKVIGLA</sequence>
<keyword evidence="4" id="KW-0808">Transferase</keyword>
<evidence type="ECO:0000256" key="1">
    <source>
        <dbReference type="ARBA" id="ARBA00006594"/>
    </source>
</evidence>
<feature type="region of interest" description="Disordered" evidence="7">
    <location>
        <begin position="1"/>
        <end position="33"/>
    </location>
</feature>
<reference evidence="9" key="1">
    <citation type="journal article" date="2004" name="Nature">
        <title>Community structure and metabolism through reconstruction of microbial genomes from the environment.</title>
        <authorList>
            <person name="Tyson G.W."/>
            <person name="Chapman J."/>
            <person name="Hugenholtz P."/>
            <person name="Allen E.E."/>
            <person name="Ram R.J."/>
            <person name="Richardson P.M."/>
            <person name="Solovyev V.V."/>
            <person name="Rubin E.M."/>
            <person name="Rokhsar D.S."/>
            <person name="Banfield J.F."/>
        </authorList>
    </citation>
    <scope>NUCLEOTIDE SEQUENCE [LARGE SCALE GENOMIC DNA]</scope>
</reference>
<dbReference type="PRINTS" id="PR00506">
    <property type="entry name" value="D21N6MTFRASE"/>
</dbReference>
<dbReference type="Gene3D" id="3.40.50.150">
    <property type="entry name" value="Vaccinia Virus protein VP39"/>
    <property type="match status" value="1"/>
</dbReference>
<feature type="compositionally biased region" description="Basic and acidic residues" evidence="7">
    <location>
        <begin position="9"/>
        <end position="21"/>
    </location>
</feature>
<dbReference type="Pfam" id="PF01555">
    <property type="entry name" value="N6_N4_Mtase"/>
    <property type="match status" value="1"/>
</dbReference>
<evidence type="ECO:0000256" key="6">
    <source>
        <dbReference type="ARBA" id="ARBA00047942"/>
    </source>
</evidence>
<dbReference type="InterPro" id="IPR002052">
    <property type="entry name" value="DNA_methylase_N6_adenine_CS"/>
</dbReference>
<evidence type="ECO:0000313" key="9">
    <source>
        <dbReference type="EMBL" id="EDZ39900.1"/>
    </source>
</evidence>
<dbReference type="GO" id="GO:0032259">
    <property type="term" value="P:methylation"/>
    <property type="evidence" value="ECO:0007669"/>
    <property type="project" value="UniProtKB-KW"/>
</dbReference>
<dbReference type="AlphaFoldDB" id="B6AN43"/>
<evidence type="ECO:0000256" key="2">
    <source>
        <dbReference type="ARBA" id="ARBA00011900"/>
    </source>
</evidence>
<dbReference type="EMBL" id="DS995259">
    <property type="protein sequence ID" value="EDZ39900.1"/>
    <property type="molecule type" value="Genomic_DNA"/>
</dbReference>
<dbReference type="GO" id="GO:0005737">
    <property type="term" value="C:cytoplasm"/>
    <property type="evidence" value="ECO:0007669"/>
    <property type="project" value="TreeGrafter"/>
</dbReference>
<feature type="domain" description="DNA methylase N-4/N-6" evidence="8">
    <location>
        <begin position="149"/>
        <end position="479"/>
    </location>
</feature>
<accession>B6AN43</accession>
<dbReference type="SUPFAM" id="SSF53335">
    <property type="entry name" value="S-adenosyl-L-methionine-dependent methyltransferases"/>
    <property type="match status" value="1"/>
</dbReference>
<evidence type="ECO:0000259" key="8">
    <source>
        <dbReference type="Pfam" id="PF01555"/>
    </source>
</evidence>
<name>B6AN43_9BACT</name>
<organism evidence="9">
    <name type="scientific">Leptospirillum sp. Group II '5-way CG'</name>
    <dbReference type="NCBI Taxonomy" id="419541"/>
    <lineage>
        <taxon>Bacteria</taxon>
        <taxon>Pseudomonadati</taxon>
        <taxon>Nitrospirota</taxon>
        <taxon>Nitrospiria</taxon>
        <taxon>Nitrospirales</taxon>
        <taxon>Nitrospiraceae</taxon>
        <taxon>Leptospirillum</taxon>
    </lineage>
</organism>
<protein>
    <recommendedName>
        <fullName evidence="2">site-specific DNA-methyltransferase (adenine-specific)</fullName>
        <ecNumber evidence="2">2.1.1.72</ecNumber>
    </recommendedName>
</protein>
<keyword evidence="3" id="KW-0489">Methyltransferase</keyword>
<reference evidence="9" key="2">
    <citation type="journal article" date="2008" name="PLoS Biol.">
        <title>Population genomic analysis of strain variation in Leptospirillum group II bacteria involved in acid mine drainage formation.</title>
        <authorList>
            <person name="Simmons S.L."/>
            <person name="Dibartolo G."/>
            <person name="Denef V.J."/>
            <person name="Goltsman D.S."/>
            <person name="Thelen M.P."/>
            <person name="Banfield J.F."/>
        </authorList>
    </citation>
    <scope>NUCLEOTIDE SEQUENCE [LARGE SCALE GENOMIC DNA]</scope>
</reference>
<dbReference type="InterPro" id="IPR002941">
    <property type="entry name" value="DNA_methylase_N4/N6"/>
</dbReference>
<evidence type="ECO:0000256" key="3">
    <source>
        <dbReference type="ARBA" id="ARBA00022603"/>
    </source>
</evidence>
<comment type="catalytic activity">
    <reaction evidence="6">
        <text>a 2'-deoxyadenosine in DNA + S-adenosyl-L-methionine = an N(6)-methyl-2'-deoxyadenosine in DNA + S-adenosyl-L-homocysteine + H(+)</text>
        <dbReference type="Rhea" id="RHEA:15197"/>
        <dbReference type="Rhea" id="RHEA-COMP:12418"/>
        <dbReference type="Rhea" id="RHEA-COMP:12419"/>
        <dbReference type="ChEBI" id="CHEBI:15378"/>
        <dbReference type="ChEBI" id="CHEBI:57856"/>
        <dbReference type="ChEBI" id="CHEBI:59789"/>
        <dbReference type="ChEBI" id="CHEBI:90615"/>
        <dbReference type="ChEBI" id="CHEBI:90616"/>
        <dbReference type="EC" id="2.1.1.72"/>
    </reaction>
</comment>
<keyword evidence="5" id="KW-0949">S-adenosyl-L-methionine</keyword>
<dbReference type="PANTHER" id="PTHR13370:SF16">
    <property type="entry name" value="SITE-SPECIFIC DNA-METHYLTRANSFERASE (ADENINE-SPECIFIC)"/>
    <property type="match status" value="1"/>
</dbReference>
<dbReference type="EC" id="2.1.1.72" evidence="2"/>
<dbReference type="InterPro" id="IPR002295">
    <property type="entry name" value="N4/N6-MTase_EcoPI_Mod-like"/>
</dbReference>
<evidence type="ECO:0000256" key="7">
    <source>
        <dbReference type="SAM" id="MobiDB-lite"/>
    </source>
</evidence>
<dbReference type="PANTHER" id="PTHR13370">
    <property type="entry name" value="RNA METHYLASE-RELATED"/>
    <property type="match status" value="1"/>
</dbReference>
<proteinExistence type="inferred from homology"/>
<dbReference type="PROSITE" id="PS00092">
    <property type="entry name" value="N6_MTASE"/>
    <property type="match status" value="1"/>
</dbReference>
<gene>
    <name evidence="9" type="ORF">CGL2_11389056a</name>
</gene>
<evidence type="ECO:0000256" key="4">
    <source>
        <dbReference type="ARBA" id="ARBA00022679"/>
    </source>
</evidence>
<dbReference type="GO" id="GO:0009007">
    <property type="term" value="F:site-specific DNA-methyltransferase (adenine-specific) activity"/>
    <property type="evidence" value="ECO:0007669"/>
    <property type="project" value="UniProtKB-EC"/>
</dbReference>
<dbReference type="GO" id="GO:0008170">
    <property type="term" value="F:N-methyltransferase activity"/>
    <property type="evidence" value="ECO:0007669"/>
    <property type="project" value="InterPro"/>
</dbReference>
<comment type="similarity">
    <text evidence="1">Belongs to the N(4)/N(6)-methyltransferase family.</text>
</comment>
<dbReference type="InterPro" id="IPR029063">
    <property type="entry name" value="SAM-dependent_MTases_sf"/>
</dbReference>